<evidence type="ECO:0000313" key="2">
    <source>
        <dbReference type="Proteomes" id="UP001374535"/>
    </source>
</evidence>
<dbReference type="EMBL" id="CP144699">
    <property type="protein sequence ID" value="WVZ17941.1"/>
    <property type="molecule type" value="Genomic_DNA"/>
</dbReference>
<dbReference type="Proteomes" id="UP001374535">
    <property type="component" value="Chromosome 2"/>
</dbReference>
<organism evidence="1 2">
    <name type="scientific">Vigna mungo</name>
    <name type="common">Black gram</name>
    <name type="synonym">Phaseolus mungo</name>
    <dbReference type="NCBI Taxonomy" id="3915"/>
    <lineage>
        <taxon>Eukaryota</taxon>
        <taxon>Viridiplantae</taxon>
        <taxon>Streptophyta</taxon>
        <taxon>Embryophyta</taxon>
        <taxon>Tracheophyta</taxon>
        <taxon>Spermatophyta</taxon>
        <taxon>Magnoliopsida</taxon>
        <taxon>eudicotyledons</taxon>
        <taxon>Gunneridae</taxon>
        <taxon>Pentapetalae</taxon>
        <taxon>rosids</taxon>
        <taxon>fabids</taxon>
        <taxon>Fabales</taxon>
        <taxon>Fabaceae</taxon>
        <taxon>Papilionoideae</taxon>
        <taxon>50 kb inversion clade</taxon>
        <taxon>NPAAA clade</taxon>
        <taxon>indigoferoid/millettioid clade</taxon>
        <taxon>Phaseoleae</taxon>
        <taxon>Vigna</taxon>
    </lineage>
</organism>
<keyword evidence="2" id="KW-1185">Reference proteome</keyword>
<proteinExistence type="predicted"/>
<evidence type="ECO:0000313" key="1">
    <source>
        <dbReference type="EMBL" id="WVZ17941.1"/>
    </source>
</evidence>
<name>A0AAQ3S6V7_VIGMU</name>
<dbReference type="AlphaFoldDB" id="A0AAQ3S6V7"/>
<accession>A0AAQ3S6V7</accession>
<protein>
    <submittedName>
        <fullName evidence="1">Uncharacterized protein</fullName>
    </submittedName>
</protein>
<reference evidence="1 2" key="1">
    <citation type="journal article" date="2023" name="Life. Sci Alliance">
        <title>Evolutionary insights into 3D genome organization and epigenetic landscape of Vigna mungo.</title>
        <authorList>
            <person name="Junaid A."/>
            <person name="Singh B."/>
            <person name="Bhatia S."/>
        </authorList>
    </citation>
    <scope>NUCLEOTIDE SEQUENCE [LARGE SCALE GENOMIC DNA]</scope>
    <source>
        <strain evidence="1">Urdbean</strain>
    </source>
</reference>
<sequence length="163" mass="18087">MLNMLALLRTEDHDNPVIRATLNLDEGPVPEHGADGSGLSWEELMQKAQHNQSILVEMNKELTDLGHVVVAVRNRRQQHSNFGGAAQGEPDVGGETEADVQGVEDVQDVHDVEDVEDFEDVNDDGAPPFAVLPAVHLHQDVPLLQINPKHLYNLVTPFRAPWW</sequence>
<gene>
    <name evidence="1" type="ORF">V8G54_005263</name>
</gene>